<proteinExistence type="predicted"/>
<sequence>MSSPLCGLPVEVIGLISGFTAVHDLVAFCRTNQRIHSVCFRDIYRTVDVEEPARAVKCSETLASNIFYAQEVRKLKFLSYPKYPFRRFRVAFQSAMRNLENLETLLLYTHPSLSACLSAAHFPRLRQCSIPLGVFADSFLRRHPDLISLSVVPEQYHGDSHPYNFISSPPLLNLPYLEHFIGPEIYAFKVVPHSRVSHLSILWNTHRLRLNRSAEDIATLALSSTNIAHLENIVGIWDTFLLSAIAAGLPHLTSLEFRNVSPPDPDGSQIFISHLGAAIAVLPTLTSLSILQNPLRPPGLLDPRDLDREFATVRSWGAMSPTLRSAVLPSETAWSRVHVREDVWYPATKSPNRPDMLVRVKWFLRLVVSSPVQELGLGYARVAEAVAGKETLSTLRMEAERRGGVPEFDIVPTATGMSISITF</sequence>
<dbReference type="EMBL" id="JACAZI010000010">
    <property type="protein sequence ID" value="KAF7349837.1"/>
    <property type="molecule type" value="Genomic_DNA"/>
</dbReference>
<evidence type="ECO:0000313" key="2">
    <source>
        <dbReference type="Proteomes" id="UP000620124"/>
    </source>
</evidence>
<dbReference type="Proteomes" id="UP000620124">
    <property type="component" value="Unassembled WGS sequence"/>
</dbReference>
<evidence type="ECO:0000313" key="1">
    <source>
        <dbReference type="EMBL" id="KAF7349837.1"/>
    </source>
</evidence>
<comment type="caution">
    <text evidence="1">The sequence shown here is derived from an EMBL/GenBank/DDBJ whole genome shotgun (WGS) entry which is preliminary data.</text>
</comment>
<name>A0A8H6Y0Z2_9AGAR</name>
<dbReference type="OrthoDB" id="3026151at2759"/>
<accession>A0A8H6Y0Z2</accession>
<dbReference type="SUPFAM" id="SSF52047">
    <property type="entry name" value="RNI-like"/>
    <property type="match status" value="1"/>
</dbReference>
<keyword evidence="2" id="KW-1185">Reference proteome</keyword>
<organism evidence="1 2">
    <name type="scientific">Mycena venus</name>
    <dbReference type="NCBI Taxonomy" id="2733690"/>
    <lineage>
        <taxon>Eukaryota</taxon>
        <taxon>Fungi</taxon>
        <taxon>Dikarya</taxon>
        <taxon>Basidiomycota</taxon>
        <taxon>Agaricomycotina</taxon>
        <taxon>Agaricomycetes</taxon>
        <taxon>Agaricomycetidae</taxon>
        <taxon>Agaricales</taxon>
        <taxon>Marasmiineae</taxon>
        <taxon>Mycenaceae</taxon>
        <taxon>Mycena</taxon>
    </lineage>
</organism>
<reference evidence="1" key="1">
    <citation type="submission" date="2020-05" db="EMBL/GenBank/DDBJ databases">
        <title>Mycena genomes resolve the evolution of fungal bioluminescence.</title>
        <authorList>
            <person name="Tsai I.J."/>
        </authorList>
    </citation>
    <scope>NUCLEOTIDE SEQUENCE</scope>
    <source>
        <strain evidence="1">CCC161011</strain>
    </source>
</reference>
<gene>
    <name evidence="1" type="ORF">MVEN_01284200</name>
</gene>
<dbReference type="Gene3D" id="3.80.10.10">
    <property type="entry name" value="Ribonuclease Inhibitor"/>
    <property type="match status" value="1"/>
</dbReference>
<dbReference type="InterPro" id="IPR032675">
    <property type="entry name" value="LRR_dom_sf"/>
</dbReference>
<dbReference type="AlphaFoldDB" id="A0A8H6Y0Z2"/>
<evidence type="ECO:0008006" key="3">
    <source>
        <dbReference type="Google" id="ProtNLM"/>
    </source>
</evidence>
<protein>
    <recommendedName>
        <fullName evidence="3">F-box domain-containing protein</fullName>
    </recommendedName>
</protein>